<organism evidence="3 4">
    <name type="scientific">Amycolatopsis xylanica</name>
    <dbReference type="NCBI Taxonomy" id="589385"/>
    <lineage>
        <taxon>Bacteria</taxon>
        <taxon>Bacillati</taxon>
        <taxon>Actinomycetota</taxon>
        <taxon>Actinomycetes</taxon>
        <taxon>Pseudonocardiales</taxon>
        <taxon>Pseudonocardiaceae</taxon>
        <taxon>Amycolatopsis</taxon>
    </lineage>
</organism>
<dbReference type="Pfam" id="PF00296">
    <property type="entry name" value="Bac_luciferase"/>
    <property type="match status" value="1"/>
</dbReference>
<sequence length="284" mass="30741">MIEETRARLGPVGVWLPSAPLGPPLEAERRANQRIEELGYGSAWSGEGVAARDLFDVTEDLLGATSRLTIGTGIANIWARDARTAQARASALAAAHPGRFVLGVGIGHAFQTESAYQPLAQTRAYLSTMDYSASPLVLAAVGPRMLELAGELTDGAHPFAQPFEHTPYAREILGPDKLLIPHQAVLLGTRDEARAALTRTVEQMTKFEIPHYMNSWKRLGFTDLSDRLVDSLYAWGDEESIAGRVRLLLDSGADHVLVSPVGATLESIVDQLARLAPALKEITR</sequence>
<dbReference type="InterPro" id="IPR011251">
    <property type="entry name" value="Luciferase-like_dom"/>
</dbReference>
<dbReference type="InterPro" id="IPR036661">
    <property type="entry name" value="Luciferase-like_sf"/>
</dbReference>
<keyword evidence="4" id="KW-1185">Reference proteome</keyword>
<dbReference type="SUPFAM" id="SSF51679">
    <property type="entry name" value="Bacterial luciferase-like"/>
    <property type="match status" value="1"/>
</dbReference>
<dbReference type="InterPro" id="IPR019922">
    <property type="entry name" value="Lucif-like_OxRdatse_MSMEG_4141"/>
</dbReference>
<dbReference type="Proteomes" id="UP000199515">
    <property type="component" value="Unassembled WGS sequence"/>
</dbReference>
<dbReference type="EMBL" id="FNON01000003">
    <property type="protein sequence ID" value="SDX58544.1"/>
    <property type="molecule type" value="Genomic_DNA"/>
</dbReference>
<name>A0A1H3CYB8_9PSEU</name>
<dbReference type="InterPro" id="IPR050564">
    <property type="entry name" value="F420-G6PD/mer"/>
</dbReference>
<dbReference type="GO" id="GO:0016705">
    <property type="term" value="F:oxidoreductase activity, acting on paired donors, with incorporation or reduction of molecular oxygen"/>
    <property type="evidence" value="ECO:0007669"/>
    <property type="project" value="InterPro"/>
</dbReference>
<evidence type="ECO:0000313" key="3">
    <source>
        <dbReference type="EMBL" id="SDX58544.1"/>
    </source>
</evidence>
<evidence type="ECO:0000313" key="4">
    <source>
        <dbReference type="Proteomes" id="UP000199515"/>
    </source>
</evidence>
<accession>A0A1H3CYB8</accession>
<dbReference type="RefSeq" id="WP_091289291.1">
    <property type="nucleotide sequence ID" value="NZ_FNON01000003.1"/>
</dbReference>
<feature type="domain" description="Luciferase-like" evidence="2">
    <location>
        <begin position="23"/>
        <end position="121"/>
    </location>
</feature>
<reference evidence="3 4" key="1">
    <citation type="submission" date="2016-10" db="EMBL/GenBank/DDBJ databases">
        <authorList>
            <person name="de Groot N.N."/>
        </authorList>
    </citation>
    <scope>NUCLEOTIDE SEQUENCE [LARGE SCALE GENOMIC DNA]</scope>
    <source>
        <strain evidence="3 4">CPCC 202699</strain>
    </source>
</reference>
<proteinExistence type="predicted"/>
<gene>
    <name evidence="3" type="ORF">SAMN05421504_103179</name>
</gene>
<dbReference type="PANTHER" id="PTHR43244:SF1">
    <property type="entry name" value="5,10-METHYLENETETRAHYDROMETHANOPTERIN REDUCTASE"/>
    <property type="match status" value="1"/>
</dbReference>
<dbReference type="Gene3D" id="3.20.20.30">
    <property type="entry name" value="Luciferase-like domain"/>
    <property type="match status" value="2"/>
</dbReference>
<dbReference type="STRING" id="589385.SAMN05421504_103179"/>
<dbReference type="AlphaFoldDB" id="A0A1H3CYB8"/>
<dbReference type="NCBIfam" id="TIGR03620">
    <property type="entry name" value="F420_MSMEG_4141"/>
    <property type="match status" value="1"/>
</dbReference>
<keyword evidence="1" id="KW-0560">Oxidoreductase</keyword>
<evidence type="ECO:0000259" key="2">
    <source>
        <dbReference type="Pfam" id="PF00296"/>
    </source>
</evidence>
<dbReference type="PANTHER" id="PTHR43244">
    <property type="match status" value="1"/>
</dbReference>
<evidence type="ECO:0000256" key="1">
    <source>
        <dbReference type="ARBA" id="ARBA00023002"/>
    </source>
</evidence>
<dbReference type="OrthoDB" id="4760590at2"/>
<protein>
    <submittedName>
        <fullName evidence="3">Probable F420-dependent oxidoreductase, MSMEG_4141 family</fullName>
    </submittedName>
</protein>